<reference evidence="3 4" key="1">
    <citation type="journal article" date="2020" name="Syst. Appl. Microbiol.">
        <title>Arthrospiribacter ruber gen. nov., sp. nov., a novel bacterium isolated from Arthrospira cultures.</title>
        <authorList>
            <person name="Waleron M."/>
            <person name="Misztak A."/>
            <person name="Waleron M.M."/>
            <person name="Furmaniak M."/>
            <person name="Mrozik A."/>
            <person name="Waleron K."/>
        </authorList>
    </citation>
    <scope>NUCLEOTIDE SEQUENCE [LARGE SCALE GENOMIC DNA]</scope>
    <source>
        <strain evidence="3 4">DPMB0001</strain>
    </source>
</reference>
<dbReference type="AlphaFoldDB" id="A0A951IWL4"/>
<comment type="caution">
    <text evidence="3">The sequence shown here is derived from an EMBL/GenBank/DDBJ whole genome shotgun (WGS) entry which is preliminary data.</text>
</comment>
<evidence type="ECO:0000313" key="4">
    <source>
        <dbReference type="Proteomes" id="UP000727490"/>
    </source>
</evidence>
<keyword evidence="4" id="KW-1185">Reference proteome</keyword>
<dbReference type="PANTHER" id="PTHR34990:SF1">
    <property type="entry name" value="UDP-2,3-DIACYLGLUCOSAMINE HYDROLASE"/>
    <property type="match status" value="1"/>
</dbReference>
<organism evidence="3 4">
    <name type="scientific">Arthrospiribacter ruber</name>
    <dbReference type="NCBI Taxonomy" id="2487934"/>
    <lineage>
        <taxon>Bacteria</taxon>
        <taxon>Pseudomonadati</taxon>
        <taxon>Bacteroidota</taxon>
        <taxon>Cytophagia</taxon>
        <taxon>Cytophagales</taxon>
        <taxon>Cyclobacteriaceae</taxon>
        <taxon>Arthrospiribacter</taxon>
    </lineage>
</organism>
<dbReference type="RefSeq" id="WP_219287293.1">
    <property type="nucleotide sequence ID" value="NZ_RPHB01000002.1"/>
</dbReference>
<name>A0A951IWL4_9BACT</name>
<keyword evidence="1" id="KW-0378">Hydrolase</keyword>
<feature type="domain" description="Calcineurin-like phosphoesterase" evidence="2">
    <location>
        <begin position="9"/>
        <end position="215"/>
    </location>
</feature>
<dbReference type="Pfam" id="PF00149">
    <property type="entry name" value="Metallophos"/>
    <property type="match status" value="1"/>
</dbReference>
<evidence type="ECO:0000256" key="1">
    <source>
        <dbReference type="ARBA" id="ARBA00022801"/>
    </source>
</evidence>
<accession>A0A951IWL4</accession>
<dbReference type="CDD" id="cd07398">
    <property type="entry name" value="MPP_YbbF-LpxH"/>
    <property type="match status" value="1"/>
</dbReference>
<evidence type="ECO:0000259" key="2">
    <source>
        <dbReference type="Pfam" id="PF00149"/>
    </source>
</evidence>
<evidence type="ECO:0000313" key="3">
    <source>
        <dbReference type="EMBL" id="MBW3467086.1"/>
    </source>
</evidence>
<dbReference type="GO" id="GO:0008758">
    <property type="term" value="F:UDP-2,3-diacylglucosamine hydrolase activity"/>
    <property type="evidence" value="ECO:0007669"/>
    <property type="project" value="TreeGrafter"/>
</dbReference>
<dbReference type="EMBL" id="RPHB01000002">
    <property type="protein sequence ID" value="MBW3467086.1"/>
    <property type="molecule type" value="Genomic_DNA"/>
</dbReference>
<dbReference type="PANTHER" id="PTHR34990">
    <property type="entry name" value="UDP-2,3-DIACYLGLUCOSAMINE HYDROLASE-RELATED"/>
    <property type="match status" value="1"/>
</dbReference>
<dbReference type="InterPro" id="IPR004843">
    <property type="entry name" value="Calcineurin-like_PHP"/>
</dbReference>
<dbReference type="Proteomes" id="UP000727490">
    <property type="component" value="Unassembled WGS sequence"/>
</dbReference>
<dbReference type="GO" id="GO:0009245">
    <property type="term" value="P:lipid A biosynthetic process"/>
    <property type="evidence" value="ECO:0007669"/>
    <property type="project" value="TreeGrafter"/>
</dbReference>
<proteinExistence type="predicted"/>
<sequence length="254" mass="29997">MNIQLNGKKVFFASDFHLGAPDTSTSKIREKKIIKWLESIEDEAAAIFLVGDIFDFWFEYKQVVPKGFVRFLGKIAELRDKNIPILFFTGNHDLWMKDYFEKELQVPVYHHPIDIQIQGKKLLVGHGDGLGPGDKQYKVLKQVFTNPVAQWMFRWLHPDIGVWLAQKWSSKSRISKLGQAENEFKGEEEWLWQYCRQVQKNQQFDFYIFGHRHIPLDLPVGDHSRYFNLGEWVSQYTYGVFDGTRFEIRTFDPQ</sequence>
<protein>
    <submittedName>
        <fullName evidence="3">UDP-2,3-diacylglucosamine diphosphatase</fullName>
    </submittedName>
</protein>
<gene>
    <name evidence="3" type="ORF">EGN73_04580</name>
</gene>
<dbReference type="GO" id="GO:0016020">
    <property type="term" value="C:membrane"/>
    <property type="evidence" value="ECO:0007669"/>
    <property type="project" value="GOC"/>
</dbReference>
<dbReference type="InterPro" id="IPR043461">
    <property type="entry name" value="LpxH-like"/>
</dbReference>